<dbReference type="PANTHER" id="PTHR30570:SF1">
    <property type="entry name" value="PHOSPHATE-BINDING PROTEIN PSTS"/>
    <property type="match status" value="1"/>
</dbReference>
<comment type="caution">
    <text evidence="4">The sequence shown here is derived from an EMBL/GenBank/DDBJ whole genome shotgun (WGS) entry which is preliminary data.</text>
</comment>
<feature type="domain" description="PBP" evidence="3">
    <location>
        <begin position="41"/>
        <end position="259"/>
    </location>
</feature>
<dbReference type="Gene3D" id="3.40.190.10">
    <property type="entry name" value="Periplasmic binding protein-like II"/>
    <property type="match status" value="2"/>
</dbReference>
<feature type="chain" id="PRO_5032682905" evidence="2">
    <location>
        <begin position="28"/>
        <end position="294"/>
    </location>
</feature>
<dbReference type="InterPro" id="IPR050811">
    <property type="entry name" value="Phosphate_ABC_transporter"/>
</dbReference>
<evidence type="ECO:0000259" key="3">
    <source>
        <dbReference type="Pfam" id="PF12849"/>
    </source>
</evidence>
<dbReference type="PANTHER" id="PTHR30570">
    <property type="entry name" value="PERIPLASMIC PHOSPHATE BINDING COMPONENT OF PHOSPHATE ABC TRANSPORTER"/>
    <property type="match status" value="1"/>
</dbReference>
<dbReference type="CDD" id="cd13653">
    <property type="entry name" value="PBP2_phosphate_like_1"/>
    <property type="match status" value="1"/>
</dbReference>
<proteinExistence type="predicted"/>
<organism evidence="4">
    <name type="scientific">Sedimenticola thiotaurini</name>
    <dbReference type="NCBI Taxonomy" id="1543721"/>
    <lineage>
        <taxon>Bacteria</taxon>
        <taxon>Pseudomonadati</taxon>
        <taxon>Pseudomonadota</taxon>
        <taxon>Gammaproteobacteria</taxon>
        <taxon>Chromatiales</taxon>
        <taxon>Sedimenticolaceae</taxon>
        <taxon>Sedimenticola</taxon>
    </lineage>
</organism>
<dbReference type="InterPro" id="IPR024370">
    <property type="entry name" value="PBP_domain"/>
</dbReference>
<dbReference type="Pfam" id="PF12849">
    <property type="entry name" value="PBP_like_2"/>
    <property type="match status" value="1"/>
</dbReference>
<dbReference type="SUPFAM" id="SSF53850">
    <property type="entry name" value="Periplasmic binding protein-like II"/>
    <property type="match status" value="1"/>
</dbReference>
<reference evidence="4" key="1">
    <citation type="journal article" date="2020" name="mSystems">
        <title>Genome- and Community-Level Interaction Insights into Carbon Utilization and Element Cycling Functions of Hydrothermarchaeota in Hydrothermal Sediment.</title>
        <authorList>
            <person name="Zhou Z."/>
            <person name="Liu Y."/>
            <person name="Xu W."/>
            <person name="Pan J."/>
            <person name="Luo Z.H."/>
            <person name="Li M."/>
        </authorList>
    </citation>
    <scope>NUCLEOTIDE SEQUENCE [LARGE SCALE GENOMIC DNA]</scope>
    <source>
        <strain evidence="4">HyVt-443</strain>
    </source>
</reference>
<feature type="signal peptide" evidence="2">
    <location>
        <begin position="1"/>
        <end position="27"/>
    </location>
</feature>
<keyword evidence="1 2" id="KW-0732">Signal</keyword>
<sequence>MNPIHCNRWPLPLLLAGLLLLSGTAGAVTLSWVGCGITKKAFMAELAEAYRKETGTEITIEGGGATKGIRKVAAIGADLGGSCRYRLENNEKEEGVVFNPVAWDALVVITHPGNPVESISMEQIKRLYRGEINNWKELGGEDRPLKLFARKGKISGVGLSIRQLVFGDLDMSFAADRFYPSSGPLEKAVEKDPAAIAITGISSARKRKVKILSLEGRRPSYENIKSGNYLLYRPLYLVTRPQGEHADEIARFLAFSHSRKGREIIRANGVVPYLEAVRLSFKQREQWQAVRPDR</sequence>
<accession>A0A831RMB6</accession>
<dbReference type="Proteomes" id="UP000886251">
    <property type="component" value="Unassembled WGS sequence"/>
</dbReference>
<protein>
    <submittedName>
        <fullName evidence="4">Phosphate ABC transporter substrate-binding protein</fullName>
    </submittedName>
</protein>
<name>A0A831RMB6_9GAMM</name>
<dbReference type="EMBL" id="DRKP01000047">
    <property type="protein sequence ID" value="HEB95534.1"/>
    <property type="molecule type" value="Genomic_DNA"/>
</dbReference>
<evidence type="ECO:0000313" key="4">
    <source>
        <dbReference type="EMBL" id="HEB95534.1"/>
    </source>
</evidence>
<gene>
    <name evidence="4" type="ORF">ENI96_03770</name>
</gene>
<evidence type="ECO:0000256" key="2">
    <source>
        <dbReference type="SAM" id="SignalP"/>
    </source>
</evidence>
<dbReference type="AlphaFoldDB" id="A0A831RMB6"/>
<evidence type="ECO:0000256" key="1">
    <source>
        <dbReference type="ARBA" id="ARBA00022729"/>
    </source>
</evidence>